<gene>
    <name evidence="1" type="ORF">ACFOSV_16800</name>
</gene>
<accession>A0ABV8AWC2</accession>
<comment type="caution">
    <text evidence="1">The sequence shown here is derived from an EMBL/GenBank/DDBJ whole genome shotgun (WGS) entry which is preliminary data.</text>
</comment>
<dbReference type="EMBL" id="JBHRZS010000007">
    <property type="protein sequence ID" value="MFC3881857.1"/>
    <property type="molecule type" value="Genomic_DNA"/>
</dbReference>
<reference evidence="2" key="1">
    <citation type="journal article" date="2019" name="Int. J. Syst. Evol. Microbiol.">
        <title>The Global Catalogue of Microorganisms (GCM) 10K type strain sequencing project: providing services to taxonomists for standard genome sequencing and annotation.</title>
        <authorList>
            <consortium name="The Broad Institute Genomics Platform"/>
            <consortium name="The Broad Institute Genome Sequencing Center for Infectious Disease"/>
            <person name="Wu L."/>
            <person name="Ma J."/>
        </authorList>
    </citation>
    <scope>NUCLEOTIDE SEQUENCE [LARGE SCALE GENOMIC DNA]</scope>
    <source>
        <strain evidence="2">CCUG 60523</strain>
    </source>
</reference>
<name>A0ABV8AWC2_9BACT</name>
<evidence type="ECO:0000313" key="2">
    <source>
        <dbReference type="Proteomes" id="UP001595805"/>
    </source>
</evidence>
<keyword evidence="2" id="KW-1185">Reference proteome</keyword>
<organism evidence="1 2">
    <name type="scientific">Algoriphagus namhaensis</name>
    <dbReference type="NCBI Taxonomy" id="915353"/>
    <lineage>
        <taxon>Bacteria</taxon>
        <taxon>Pseudomonadati</taxon>
        <taxon>Bacteroidota</taxon>
        <taxon>Cytophagia</taxon>
        <taxon>Cytophagales</taxon>
        <taxon>Cyclobacteriaceae</taxon>
        <taxon>Algoriphagus</taxon>
    </lineage>
</organism>
<proteinExistence type="predicted"/>
<sequence>MKEIHVLNGDSLLHHLPPSISGEKIVFRECLVYGPVTSHSFEELVQVRQPFLDSVFPGSDYQRVVVPELEKLTIIPSESEVSCWFEEDLFCQVNFWCSIALISKITQNIKLVLPRTNLEYGFAGLEERGLLQAKEAALSLTRDQIQLLSRLWDLFAHAKTKEALALAQSQKEDLPFLLPAVQAWVDSTPREGEMGLPKRFLSKLMKNPEIDSFGKAFRTFHHQLPIYGYGDAIVKILWNELKDEGY</sequence>
<evidence type="ECO:0000313" key="1">
    <source>
        <dbReference type="EMBL" id="MFC3881857.1"/>
    </source>
</evidence>
<protein>
    <submittedName>
        <fullName evidence="1">DUF1835 domain-containing protein</fullName>
    </submittedName>
</protein>
<dbReference type="RefSeq" id="WP_377907207.1">
    <property type="nucleotide sequence ID" value="NZ_JBHRZS010000007.1"/>
</dbReference>
<dbReference type="Proteomes" id="UP001595805">
    <property type="component" value="Unassembled WGS sequence"/>
</dbReference>